<dbReference type="InterPro" id="IPR021834">
    <property type="entry name" value="DUF3426"/>
</dbReference>
<keyword evidence="1" id="KW-1133">Transmembrane helix</keyword>
<proteinExistence type="predicted"/>
<reference evidence="3" key="1">
    <citation type="submission" date="2019-02" db="EMBL/GenBank/DDBJ databases">
        <authorList>
            <person name="Gruber-Vodicka R. H."/>
            <person name="Seah K. B. B."/>
        </authorList>
    </citation>
    <scope>NUCLEOTIDE SEQUENCE</scope>
    <source>
        <strain evidence="2">BECK_BZ197</strain>
        <strain evidence="4">BECK_BZ198</strain>
        <strain evidence="3">BECK_BZ199</strain>
    </source>
</reference>
<dbReference type="EMBL" id="CAADGH010000057">
    <property type="protein sequence ID" value="VFK76460.1"/>
    <property type="molecule type" value="Genomic_DNA"/>
</dbReference>
<evidence type="ECO:0008006" key="5">
    <source>
        <dbReference type="Google" id="ProtNLM"/>
    </source>
</evidence>
<evidence type="ECO:0000313" key="2">
    <source>
        <dbReference type="EMBL" id="VFK29793.1"/>
    </source>
</evidence>
<keyword evidence="1" id="KW-0812">Transmembrane</keyword>
<sequence>MSAHPPESEHDVVTSLGFQDQESGEFGKSVPQALHESVARTATEQITHKWQWIFGFGVFLSCVALLAQYVWFHSVDVVQDLPTMRSEMELFCQGTGCRIPLRRDPTRIRIIDRDVRAHPEYKNALLVSASVVNTLSYVQPFPHMRLMLFDVNGRIIAARIFKPIEYLDSDIDLAGGMGVNEPIQVVLGILAREEAAASFEFTFL</sequence>
<dbReference type="EMBL" id="CAADFO010000054">
    <property type="protein sequence ID" value="VFK29793.1"/>
    <property type="molecule type" value="Genomic_DNA"/>
</dbReference>
<name>A0A450XY63_9GAMM</name>
<accession>A0A450XY63</accession>
<keyword evidence="1" id="KW-0472">Membrane</keyword>
<organism evidence="3">
    <name type="scientific">Candidatus Kentrum sp. MB</name>
    <dbReference type="NCBI Taxonomy" id="2138164"/>
    <lineage>
        <taxon>Bacteria</taxon>
        <taxon>Pseudomonadati</taxon>
        <taxon>Pseudomonadota</taxon>
        <taxon>Gammaproteobacteria</taxon>
        <taxon>Candidatus Kentrum</taxon>
    </lineage>
</organism>
<evidence type="ECO:0000256" key="1">
    <source>
        <dbReference type="SAM" id="Phobius"/>
    </source>
</evidence>
<dbReference type="EMBL" id="CAADFQ010000064">
    <property type="protein sequence ID" value="VFK34205.1"/>
    <property type="molecule type" value="Genomic_DNA"/>
</dbReference>
<evidence type="ECO:0000313" key="3">
    <source>
        <dbReference type="EMBL" id="VFK34205.1"/>
    </source>
</evidence>
<gene>
    <name evidence="2" type="ORF">BECKMB1821G_GA0114241_10543</name>
    <name evidence="4" type="ORF">BECKMB1821H_GA0114242_105718</name>
    <name evidence="3" type="ORF">BECKMB1821I_GA0114274_106410</name>
</gene>
<dbReference type="Pfam" id="PF11906">
    <property type="entry name" value="DUF3426"/>
    <property type="match status" value="1"/>
</dbReference>
<dbReference type="AlphaFoldDB" id="A0A450XY63"/>
<protein>
    <recommendedName>
        <fullName evidence="5">DUF3426 domain-containing protein</fullName>
    </recommendedName>
</protein>
<evidence type="ECO:0000313" key="4">
    <source>
        <dbReference type="EMBL" id="VFK76460.1"/>
    </source>
</evidence>
<feature type="transmembrane region" description="Helical" evidence="1">
    <location>
        <begin position="52"/>
        <end position="72"/>
    </location>
</feature>